<evidence type="ECO:0000256" key="3">
    <source>
        <dbReference type="ARBA" id="ARBA00022679"/>
    </source>
</evidence>
<keyword evidence="2" id="KW-0723">Serine/threonine-protein kinase</keyword>
<dbReference type="InterPro" id="IPR000719">
    <property type="entry name" value="Prot_kinase_dom"/>
</dbReference>
<evidence type="ECO:0000256" key="8">
    <source>
        <dbReference type="ARBA" id="ARBA00048679"/>
    </source>
</evidence>
<evidence type="ECO:0000256" key="9">
    <source>
        <dbReference type="PROSITE-ProRule" id="PRU10141"/>
    </source>
</evidence>
<keyword evidence="12" id="KW-1185">Reference proteome</keyword>
<dbReference type="GO" id="GO:0106310">
    <property type="term" value="F:protein serine kinase activity"/>
    <property type="evidence" value="ECO:0007669"/>
    <property type="project" value="RHEA"/>
</dbReference>
<evidence type="ECO:0000259" key="10">
    <source>
        <dbReference type="PROSITE" id="PS50011"/>
    </source>
</evidence>
<dbReference type="InterPro" id="IPR011009">
    <property type="entry name" value="Kinase-like_dom_sf"/>
</dbReference>
<protein>
    <recommendedName>
        <fullName evidence="1">non-specific serine/threonine protein kinase</fullName>
        <ecNumber evidence="1">2.7.11.1</ecNumber>
    </recommendedName>
</protein>
<dbReference type="PROSITE" id="PS50011">
    <property type="entry name" value="PROTEIN_KINASE_DOM"/>
    <property type="match status" value="1"/>
</dbReference>
<gene>
    <name evidence="11" type="primary">stkP</name>
    <name evidence="11" type="ORF">BkAM31D_09600</name>
</gene>
<feature type="domain" description="Protein kinase" evidence="10">
    <location>
        <begin position="37"/>
        <end position="289"/>
    </location>
</feature>
<dbReference type="AlphaFoldDB" id="A0A1X9M9L0"/>
<dbReference type="PANTHER" id="PTHR24363">
    <property type="entry name" value="SERINE/THREONINE PROTEIN KINASE"/>
    <property type="match status" value="1"/>
</dbReference>
<dbReference type="EMBL" id="CP020814">
    <property type="protein sequence ID" value="ARK30087.1"/>
    <property type="molecule type" value="Genomic_DNA"/>
</dbReference>
<keyword evidence="5 11" id="KW-0418">Kinase</keyword>
<dbReference type="PANTHER" id="PTHR24363:SF0">
    <property type="entry name" value="SERINE_THREONINE KINASE LIKE DOMAIN CONTAINING 1"/>
    <property type="match status" value="1"/>
</dbReference>
<dbReference type="InterPro" id="IPR017441">
    <property type="entry name" value="Protein_kinase_ATP_BS"/>
</dbReference>
<evidence type="ECO:0000256" key="6">
    <source>
        <dbReference type="ARBA" id="ARBA00022840"/>
    </source>
</evidence>
<comment type="catalytic activity">
    <reaction evidence="7">
        <text>L-threonyl-[protein] + ATP = O-phospho-L-threonyl-[protein] + ADP + H(+)</text>
        <dbReference type="Rhea" id="RHEA:46608"/>
        <dbReference type="Rhea" id="RHEA-COMP:11060"/>
        <dbReference type="Rhea" id="RHEA-COMP:11605"/>
        <dbReference type="ChEBI" id="CHEBI:15378"/>
        <dbReference type="ChEBI" id="CHEBI:30013"/>
        <dbReference type="ChEBI" id="CHEBI:30616"/>
        <dbReference type="ChEBI" id="CHEBI:61977"/>
        <dbReference type="ChEBI" id="CHEBI:456216"/>
        <dbReference type="EC" id="2.7.11.1"/>
    </reaction>
</comment>
<evidence type="ECO:0000313" key="12">
    <source>
        <dbReference type="Proteomes" id="UP000193006"/>
    </source>
</evidence>
<feature type="binding site" evidence="9">
    <location>
        <position position="70"/>
    </location>
    <ligand>
        <name>ATP</name>
        <dbReference type="ChEBI" id="CHEBI:30616"/>
    </ligand>
</feature>
<evidence type="ECO:0000256" key="2">
    <source>
        <dbReference type="ARBA" id="ARBA00022527"/>
    </source>
</evidence>
<dbReference type="STRING" id="199441.BkAM31D_09600"/>
<dbReference type="KEGG" id="bkw:BkAM31D_09600"/>
<reference evidence="11 12" key="1">
    <citation type="submission" date="2017-04" db="EMBL/GenBank/DDBJ databases">
        <title>Bacillus krulwichiae AM31D Genome sequencing and assembly.</title>
        <authorList>
            <person name="Krulwich T.A."/>
            <person name="Anastor L."/>
            <person name="Ehrlich R."/>
            <person name="Ehrlich G.D."/>
            <person name="Janto B."/>
        </authorList>
    </citation>
    <scope>NUCLEOTIDE SEQUENCE [LARGE SCALE GENOMIC DNA]</scope>
    <source>
        <strain evidence="11 12">AM31D</strain>
    </source>
</reference>
<dbReference type="PROSITE" id="PS00108">
    <property type="entry name" value="PROTEIN_KINASE_ST"/>
    <property type="match status" value="1"/>
</dbReference>
<dbReference type="Pfam" id="PF00069">
    <property type="entry name" value="Pkinase"/>
    <property type="match status" value="1"/>
</dbReference>
<proteinExistence type="predicted"/>
<sequence>MAEVHNIKQVGADENKSRISSFIKKNNKSLTLSLGEVSDLKQIGQGGNGLVYAGIQNGEEVAIKFLVVGKQSSKLERFKAEYFNVNLLEERINIVNYINYEEIQCEDGYLLPAIIMKRYEKALNKLKQDSPEISEKTFIRLFNFLLNTLEKIHQHGIIHRDIKPENILVTKETNFVLTDFGIANYNPELYTLKAKTEKKERLANYEFSAPEQAKKGAIPAPSMDIYALGQVCQWFVFGETHRGTNRRKITEVFKSDEAEVTENVINKCLYNNHEQRYQSISEIFQHIDQIKESRRKVDPFEEMYLFNNVIRATCPSVSLGLQFVEDEKYVKRLVENINKQNFKRKLWFNTGIGNSDFSKLKYLGDKKILLDYREIKVKGIWLFSGSVYDDLILIETEENEPFIIDGEETFSALIINNKHIVHGYHQNSGYIEIGDQVHSLSELEVEEHDRSNSYKYFFIGTQYHCSILWQNDAVLDEFQERGIVTEETVTQLIRDLRKKKHEEVVYRL</sequence>
<dbReference type="InterPro" id="IPR008271">
    <property type="entry name" value="Ser/Thr_kinase_AS"/>
</dbReference>
<dbReference type="RefSeq" id="WP_066159938.1">
    <property type="nucleotide sequence ID" value="NZ_CP020814.1"/>
</dbReference>
<dbReference type="GO" id="GO:0005524">
    <property type="term" value="F:ATP binding"/>
    <property type="evidence" value="ECO:0007669"/>
    <property type="project" value="UniProtKB-UniRule"/>
</dbReference>
<dbReference type="SMART" id="SM00220">
    <property type="entry name" value="S_TKc"/>
    <property type="match status" value="1"/>
</dbReference>
<dbReference type="EC" id="2.7.11.1" evidence="1"/>
<dbReference type="PROSITE" id="PS00107">
    <property type="entry name" value="PROTEIN_KINASE_ATP"/>
    <property type="match status" value="1"/>
</dbReference>
<dbReference type="Gene3D" id="1.10.510.10">
    <property type="entry name" value="Transferase(Phosphotransferase) domain 1"/>
    <property type="match status" value="1"/>
</dbReference>
<keyword evidence="4 9" id="KW-0547">Nucleotide-binding</keyword>
<accession>A0A1X9M9L0</accession>
<organism evidence="11 12">
    <name type="scientific">Halalkalibacter krulwichiae</name>
    <dbReference type="NCBI Taxonomy" id="199441"/>
    <lineage>
        <taxon>Bacteria</taxon>
        <taxon>Bacillati</taxon>
        <taxon>Bacillota</taxon>
        <taxon>Bacilli</taxon>
        <taxon>Bacillales</taxon>
        <taxon>Bacillaceae</taxon>
        <taxon>Halalkalibacter</taxon>
    </lineage>
</organism>
<dbReference type="SUPFAM" id="SSF56112">
    <property type="entry name" value="Protein kinase-like (PK-like)"/>
    <property type="match status" value="1"/>
</dbReference>
<name>A0A1X9M9L0_9BACI</name>
<evidence type="ECO:0000256" key="7">
    <source>
        <dbReference type="ARBA" id="ARBA00047899"/>
    </source>
</evidence>
<keyword evidence="6 9" id="KW-0067">ATP-binding</keyword>
<evidence type="ECO:0000256" key="5">
    <source>
        <dbReference type="ARBA" id="ARBA00022777"/>
    </source>
</evidence>
<evidence type="ECO:0000256" key="4">
    <source>
        <dbReference type="ARBA" id="ARBA00022741"/>
    </source>
</evidence>
<evidence type="ECO:0000256" key="1">
    <source>
        <dbReference type="ARBA" id="ARBA00012513"/>
    </source>
</evidence>
<dbReference type="GO" id="GO:0004674">
    <property type="term" value="F:protein serine/threonine kinase activity"/>
    <property type="evidence" value="ECO:0007669"/>
    <property type="project" value="UniProtKB-KW"/>
</dbReference>
<dbReference type="Proteomes" id="UP000193006">
    <property type="component" value="Chromosome"/>
</dbReference>
<evidence type="ECO:0000313" key="11">
    <source>
        <dbReference type="EMBL" id="ARK30087.1"/>
    </source>
</evidence>
<comment type="catalytic activity">
    <reaction evidence="8">
        <text>L-seryl-[protein] + ATP = O-phospho-L-seryl-[protein] + ADP + H(+)</text>
        <dbReference type="Rhea" id="RHEA:17989"/>
        <dbReference type="Rhea" id="RHEA-COMP:9863"/>
        <dbReference type="Rhea" id="RHEA-COMP:11604"/>
        <dbReference type="ChEBI" id="CHEBI:15378"/>
        <dbReference type="ChEBI" id="CHEBI:29999"/>
        <dbReference type="ChEBI" id="CHEBI:30616"/>
        <dbReference type="ChEBI" id="CHEBI:83421"/>
        <dbReference type="ChEBI" id="CHEBI:456216"/>
        <dbReference type="EC" id="2.7.11.1"/>
    </reaction>
</comment>
<keyword evidence="3 11" id="KW-0808">Transferase</keyword>